<evidence type="ECO:0000313" key="4">
    <source>
        <dbReference type="Proteomes" id="UP000582643"/>
    </source>
</evidence>
<sequence length="159" mass="15823">MRIDMRHVMAAAAVSAVLVSSGCSAGGGSAPAQAGPSGSPSSPAATRTPDESPGGSVEAAPRLPDGKVIASVADVHGNREIPLEGGARGGALDIMVSCKGKGTVKVSVEPSKTVFETECVAGQVSTNLDRSDLGHDRTPAYVQVEAPASVGWAMSVGRA</sequence>
<dbReference type="Proteomes" id="UP000582643">
    <property type="component" value="Unassembled WGS sequence"/>
</dbReference>
<proteinExistence type="predicted"/>
<gene>
    <name evidence="3" type="ORF">GGE06_007232</name>
</gene>
<evidence type="ECO:0000256" key="2">
    <source>
        <dbReference type="SAM" id="SignalP"/>
    </source>
</evidence>
<feature type="region of interest" description="Disordered" evidence="1">
    <location>
        <begin position="25"/>
        <end position="65"/>
    </location>
</feature>
<dbReference type="RefSeq" id="WP_246532927.1">
    <property type="nucleotide sequence ID" value="NZ_JACHJY010000012.1"/>
</dbReference>
<organism evidence="3 4">
    <name type="scientific">Streptomyces nymphaeiformis</name>
    <dbReference type="NCBI Taxonomy" id="2663842"/>
    <lineage>
        <taxon>Bacteria</taxon>
        <taxon>Bacillati</taxon>
        <taxon>Actinomycetota</taxon>
        <taxon>Actinomycetes</taxon>
        <taxon>Kitasatosporales</taxon>
        <taxon>Streptomycetaceae</taxon>
        <taxon>Streptomyces</taxon>
    </lineage>
</organism>
<name>A0A7W7U9P3_9ACTN</name>
<keyword evidence="4" id="KW-1185">Reference proteome</keyword>
<keyword evidence="2" id="KW-0732">Signal</keyword>
<evidence type="ECO:0000256" key="1">
    <source>
        <dbReference type="SAM" id="MobiDB-lite"/>
    </source>
</evidence>
<evidence type="ECO:0008006" key="5">
    <source>
        <dbReference type="Google" id="ProtNLM"/>
    </source>
</evidence>
<dbReference type="PROSITE" id="PS51257">
    <property type="entry name" value="PROKAR_LIPOPROTEIN"/>
    <property type="match status" value="1"/>
</dbReference>
<dbReference type="EMBL" id="JACHJY010000012">
    <property type="protein sequence ID" value="MBB4986265.1"/>
    <property type="molecule type" value="Genomic_DNA"/>
</dbReference>
<dbReference type="AlphaFoldDB" id="A0A7W7U9P3"/>
<feature type="chain" id="PRO_5039300986" description="Lipoprotein" evidence="2">
    <location>
        <begin position="26"/>
        <end position="159"/>
    </location>
</feature>
<accession>A0A7W7U9P3</accession>
<comment type="caution">
    <text evidence="3">The sequence shown here is derived from an EMBL/GenBank/DDBJ whole genome shotgun (WGS) entry which is preliminary data.</text>
</comment>
<feature type="compositionally biased region" description="Low complexity" evidence="1">
    <location>
        <begin position="30"/>
        <end position="45"/>
    </location>
</feature>
<feature type="signal peptide" evidence="2">
    <location>
        <begin position="1"/>
        <end position="25"/>
    </location>
</feature>
<reference evidence="3 4" key="1">
    <citation type="submission" date="2020-08" db="EMBL/GenBank/DDBJ databases">
        <title>Genomic Encyclopedia of Type Strains, Phase III (KMG-III): the genomes of soil and plant-associated and newly described type strains.</title>
        <authorList>
            <person name="Whitman W."/>
        </authorList>
    </citation>
    <scope>NUCLEOTIDE SEQUENCE [LARGE SCALE GENOMIC DNA]</scope>
    <source>
        <strain evidence="3 4">SFB5A</strain>
    </source>
</reference>
<evidence type="ECO:0000313" key="3">
    <source>
        <dbReference type="EMBL" id="MBB4986265.1"/>
    </source>
</evidence>
<protein>
    <recommendedName>
        <fullName evidence="5">Lipoprotein</fullName>
    </recommendedName>
</protein>